<gene>
    <name evidence="5" type="ORF">CYMTET_34468</name>
</gene>
<dbReference type="InterPro" id="IPR001611">
    <property type="entry name" value="Leu-rich_rpt"/>
</dbReference>
<dbReference type="PANTHER" id="PTHR24113:SF12">
    <property type="entry name" value="RAN GTPASE-ACTIVATING PROTEIN 1"/>
    <property type="match status" value="1"/>
</dbReference>
<keyword evidence="4" id="KW-0677">Repeat</keyword>
<dbReference type="SMART" id="SM00368">
    <property type="entry name" value="LRR_RI"/>
    <property type="match status" value="15"/>
</dbReference>
<feature type="non-terminal residue" evidence="5">
    <location>
        <position position="1"/>
    </location>
</feature>
<dbReference type="Gene3D" id="3.80.10.10">
    <property type="entry name" value="Ribonuclease Inhibitor"/>
    <property type="match status" value="8"/>
</dbReference>
<evidence type="ECO:0000256" key="3">
    <source>
        <dbReference type="ARBA" id="ARBA00022614"/>
    </source>
</evidence>
<dbReference type="SUPFAM" id="SSF52047">
    <property type="entry name" value="RNI-like"/>
    <property type="match status" value="2"/>
</dbReference>
<dbReference type="GO" id="GO:0005634">
    <property type="term" value="C:nucleus"/>
    <property type="evidence" value="ECO:0007669"/>
    <property type="project" value="TreeGrafter"/>
</dbReference>
<dbReference type="AlphaFoldDB" id="A0AAE0KPY1"/>
<dbReference type="GO" id="GO:0005829">
    <property type="term" value="C:cytosol"/>
    <property type="evidence" value="ECO:0007669"/>
    <property type="project" value="TreeGrafter"/>
</dbReference>
<dbReference type="GO" id="GO:0006913">
    <property type="term" value="P:nucleocytoplasmic transport"/>
    <property type="evidence" value="ECO:0007669"/>
    <property type="project" value="TreeGrafter"/>
</dbReference>
<accession>A0AAE0KPY1</accession>
<dbReference type="InterPro" id="IPR027038">
    <property type="entry name" value="RanGap"/>
</dbReference>
<organism evidence="5 6">
    <name type="scientific">Cymbomonas tetramitiformis</name>
    <dbReference type="NCBI Taxonomy" id="36881"/>
    <lineage>
        <taxon>Eukaryota</taxon>
        <taxon>Viridiplantae</taxon>
        <taxon>Chlorophyta</taxon>
        <taxon>Pyramimonadophyceae</taxon>
        <taxon>Pyramimonadales</taxon>
        <taxon>Pyramimonadaceae</taxon>
        <taxon>Cymbomonas</taxon>
    </lineage>
</organism>
<evidence type="ECO:0000256" key="4">
    <source>
        <dbReference type="ARBA" id="ARBA00022737"/>
    </source>
</evidence>
<sequence>NQLCGLNIFGEGTYDASGNKALAEALVFNTSLNSITITEGAELPIGALRRNEITELDLSDKLLGPENAILLGAVLVFNTSLNTLDICDNGITGEAARQLAEVVLAHPSIKVFNKIQMQDLKDDKVTELDLSMKKIGVAGALVLGRLLVSNGSLNALHLGGNRIGSEGAKALAVALTPNAEGVFNTSLNTLTITDEVELPIGALRRNEITELDLRGSGSKRLQPEDAIILGAVLAFNTSLNSIAITKGVELPIGALRRNMLTELNFSRKGLRPEDAIILGAVLVFNTSLNTLDLGHNYIGDEGAKALAVALTPNAEGVFNGSLNTLDLRRNEIGPEGAKALAVALTPNEEGVFNTSLNTLDLGRNKIGDNYIGDEGAKALAVALTPNAEGVFNGSLNTLKLTGNHIGPEGAKALAVALTPNAEGVFNTSLNTLNIEWNDFGPVGAKALADALTPNAEGVFNGSLNTLDVSWNDVGPEGAKALAVALTPNAEGVFNTSLNTLHLGRNGIGPEGAKALAVALTPNAEGVFNTSLNKLNLYGNQIGPEGAEALAGALTPNAGGLFNTSMHTLDLSYNHLCGLSSYGSGTYDASGIKALAEALVFNTSLNTLDVRMNNITGDAAQQLAEAVLKHPCIKEFNEIRMQDIKDDKVAELDLRGKGIELPGALVLSKLLVFNGSLNTLNLSRNSLGSEDKTALREAVRKHPNAATFKLIVE</sequence>
<dbReference type="GO" id="GO:0005930">
    <property type="term" value="C:axoneme"/>
    <property type="evidence" value="ECO:0007669"/>
    <property type="project" value="UniProtKB-SubCell"/>
</dbReference>
<dbReference type="Pfam" id="PF13516">
    <property type="entry name" value="LRR_6"/>
    <property type="match status" value="11"/>
</dbReference>
<keyword evidence="3" id="KW-0433">Leucine-rich repeat</keyword>
<evidence type="ECO:0000313" key="5">
    <source>
        <dbReference type="EMBL" id="KAK3256397.1"/>
    </source>
</evidence>
<evidence type="ECO:0000256" key="2">
    <source>
        <dbReference type="ARBA" id="ARBA00022468"/>
    </source>
</evidence>
<proteinExistence type="predicted"/>
<protein>
    <submittedName>
        <fullName evidence="5">Uncharacterized protein</fullName>
    </submittedName>
</protein>
<dbReference type="GO" id="GO:0031267">
    <property type="term" value="F:small GTPase binding"/>
    <property type="evidence" value="ECO:0007669"/>
    <property type="project" value="TreeGrafter"/>
</dbReference>
<dbReference type="PANTHER" id="PTHR24113">
    <property type="entry name" value="RAN GTPASE-ACTIVATING PROTEIN 1"/>
    <property type="match status" value="1"/>
</dbReference>
<evidence type="ECO:0000256" key="1">
    <source>
        <dbReference type="ARBA" id="ARBA00004430"/>
    </source>
</evidence>
<dbReference type="GO" id="GO:0048471">
    <property type="term" value="C:perinuclear region of cytoplasm"/>
    <property type="evidence" value="ECO:0007669"/>
    <property type="project" value="TreeGrafter"/>
</dbReference>
<reference evidence="5 6" key="1">
    <citation type="journal article" date="2015" name="Genome Biol. Evol.">
        <title>Comparative Genomics of a Bacterivorous Green Alga Reveals Evolutionary Causalities and Consequences of Phago-Mixotrophic Mode of Nutrition.</title>
        <authorList>
            <person name="Burns J.A."/>
            <person name="Paasch A."/>
            <person name="Narechania A."/>
            <person name="Kim E."/>
        </authorList>
    </citation>
    <scope>NUCLEOTIDE SEQUENCE [LARGE SCALE GENOMIC DNA]</scope>
    <source>
        <strain evidence="5 6">PLY_AMNH</strain>
    </source>
</reference>
<keyword evidence="6" id="KW-1185">Reference proteome</keyword>
<dbReference type="Proteomes" id="UP001190700">
    <property type="component" value="Unassembled WGS sequence"/>
</dbReference>
<dbReference type="InterPro" id="IPR032675">
    <property type="entry name" value="LRR_dom_sf"/>
</dbReference>
<evidence type="ECO:0000313" key="6">
    <source>
        <dbReference type="Proteomes" id="UP001190700"/>
    </source>
</evidence>
<dbReference type="EMBL" id="LGRX02021696">
    <property type="protein sequence ID" value="KAK3256397.1"/>
    <property type="molecule type" value="Genomic_DNA"/>
</dbReference>
<name>A0AAE0KPY1_9CHLO</name>
<dbReference type="GO" id="GO:0005096">
    <property type="term" value="F:GTPase activator activity"/>
    <property type="evidence" value="ECO:0007669"/>
    <property type="project" value="UniProtKB-KW"/>
</dbReference>
<keyword evidence="2" id="KW-0343">GTPase activation</keyword>
<comment type="caution">
    <text evidence="5">The sequence shown here is derived from an EMBL/GenBank/DDBJ whole genome shotgun (WGS) entry which is preliminary data.</text>
</comment>
<comment type="subcellular location">
    <subcellularLocation>
        <location evidence="1">Cytoplasm</location>
        <location evidence="1">Cytoskeleton</location>
        <location evidence="1">Cilium axoneme</location>
    </subcellularLocation>
</comment>